<dbReference type="STRING" id="39029.BSR42_03905"/>
<proteinExistence type="predicted"/>
<dbReference type="PROSITE" id="PS00894">
    <property type="entry name" value="HTH_DEOR_1"/>
    <property type="match status" value="1"/>
</dbReference>
<dbReference type="PANTHER" id="PTHR30363">
    <property type="entry name" value="HTH-TYPE TRANSCRIPTIONAL REGULATOR SRLR-RELATED"/>
    <property type="match status" value="1"/>
</dbReference>
<dbReference type="InterPro" id="IPR001034">
    <property type="entry name" value="DeoR_HTH"/>
</dbReference>
<dbReference type="InterPro" id="IPR014036">
    <property type="entry name" value="DeoR-like_C"/>
</dbReference>
<dbReference type="InterPro" id="IPR037171">
    <property type="entry name" value="NagB/RpiA_transferase-like"/>
</dbReference>
<dbReference type="RefSeq" id="WP_048513799.1">
    <property type="nucleotide sequence ID" value="NZ_FUXD01000007.1"/>
</dbReference>
<dbReference type="SMART" id="SM01134">
    <property type="entry name" value="DeoRC"/>
    <property type="match status" value="1"/>
</dbReference>
<accession>A0A0J6WYK0</accession>
<sequence length="252" mass="28509">MIQEERKNLILQELNRTSVVKLEDLSERLRVSIDTVRRDLKALDRAGLVQYIRGGAKAVQDSLQFSHFSGRKIIHNELKRETARKALQLIKRDDVIMLNSGTTTTILAEEIGRSGITCVLITNNIAAAEAASCNTTCRIHLIGGEWDSSEQSTWGSRCLREAETYFPDICFLAVNSLDSQNGLTDFRFHEIPIMQIMAKNAWKTVAVMDSTKLNRLAKKQVFPLMKTPLILMDNQVTSEDKQIYLRAGIRIE</sequence>
<gene>
    <name evidence="5" type="ORF">AB840_05320</name>
</gene>
<keyword evidence="3" id="KW-0804">Transcription</keyword>
<dbReference type="Pfam" id="PF00455">
    <property type="entry name" value="DeoRC"/>
    <property type="match status" value="1"/>
</dbReference>
<dbReference type="Gene3D" id="3.40.50.1360">
    <property type="match status" value="1"/>
</dbReference>
<dbReference type="AlphaFoldDB" id="A0A0J6WYK0"/>
<dbReference type="SMART" id="SM00420">
    <property type="entry name" value="HTH_DEOR"/>
    <property type="match status" value="1"/>
</dbReference>
<evidence type="ECO:0000313" key="6">
    <source>
        <dbReference type="Proteomes" id="UP000036503"/>
    </source>
</evidence>
<evidence type="ECO:0000256" key="2">
    <source>
        <dbReference type="ARBA" id="ARBA00023125"/>
    </source>
</evidence>
<dbReference type="PROSITE" id="PS51000">
    <property type="entry name" value="HTH_DEOR_2"/>
    <property type="match status" value="1"/>
</dbReference>
<protein>
    <recommendedName>
        <fullName evidence="4">HTH deoR-type domain-containing protein</fullName>
    </recommendedName>
</protein>
<keyword evidence="6" id="KW-1185">Reference proteome</keyword>
<dbReference type="PATRIC" id="fig|1122219.3.peg.441"/>
<reference evidence="5 6" key="1">
    <citation type="submission" date="2015-06" db="EMBL/GenBank/DDBJ databases">
        <title>Draft genome sequence of beer spoilage bacterium Megasphaera cerevisiae type strain 20462.</title>
        <authorList>
            <person name="Kutumbaka K."/>
            <person name="Pasmowitz J."/>
            <person name="Mategko J."/>
            <person name="Reyes D."/>
            <person name="Friedrich A."/>
            <person name="Han S."/>
            <person name="Martens-Habbena W."/>
            <person name="Neal-McKinney J."/>
            <person name="Janagama H.K."/>
            <person name="Nadala C."/>
            <person name="Samadpour M."/>
        </authorList>
    </citation>
    <scope>NUCLEOTIDE SEQUENCE [LARGE SCALE GENOMIC DNA]</scope>
    <source>
        <strain evidence="5 6">DSM 20462</strain>
    </source>
</reference>
<dbReference type="PANTHER" id="PTHR30363:SF8">
    <property type="entry name" value="DEOXYRIBOSE OPERON REPRESSOR"/>
    <property type="match status" value="1"/>
</dbReference>
<name>A0A0J6WYK0_9FIRM</name>
<dbReference type="InParanoid" id="A0A0J6WYK0"/>
<organism evidence="5 6">
    <name type="scientific">Megasphaera cerevisiae DSM 20462</name>
    <dbReference type="NCBI Taxonomy" id="1122219"/>
    <lineage>
        <taxon>Bacteria</taxon>
        <taxon>Bacillati</taxon>
        <taxon>Bacillota</taxon>
        <taxon>Negativicutes</taxon>
        <taxon>Veillonellales</taxon>
        <taxon>Veillonellaceae</taxon>
        <taxon>Megasphaera</taxon>
    </lineage>
</organism>
<dbReference type="SUPFAM" id="SSF46785">
    <property type="entry name" value="Winged helix' DNA-binding domain"/>
    <property type="match status" value="1"/>
</dbReference>
<keyword evidence="1" id="KW-0805">Transcription regulation</keyword>
<dbReference type="GO" id="GO:0003677">
    <property type="term" value="F:DNA binding"/>
    <property type="evidence" value="ECO:0007669"/>
    <property type="project" value="UniProtKB-KW"/>
</dbReference>
<dbReference type="Proteomes" id="UP000036503">
    <property type="component" value="Unassembled WGS sequence"/>
</dbReference>
<dbReference type="EMBL" id="LEKT01000012">
    <property type="protein sequence ID" value="KMO86947.1"/>
    <property type="molecule type" value="Genomic_DNA"/>
</dbReference>
<evidence type="ECO:0000256" key="3">
    <source>
        <dbReference type="ARBA" id="ARBA00023163"/>
    </source>
</evidence>
<dbReference type="Pfam" id="PF08220">
    <property type="entry name" value="HTH_DeoR"/>
    <property type="match status" value="1"/>
</dbReference>
<dbReference type="InterPro" id="IPR036390">
    <property type="entry name" value="WH_DNA-bd_sf"/>
</dbReference>
<evidence type="ECO:0000313" key="5">
    <source>
        <dbReference type="EMBL" id="KMO86947.1"/>
    </source>
</evidence>
<evidence type="ECO:0000256" key="1">
    <source>
        <dbReference type="ARBA" id="ARBA00023015"/>
    </source>
</evidence>
<keyword evidence="2" id="KW-0238">DNA-binding</keyword>
<dbReference type="InterPro" id="IPR050313">
    <property type="entry name" value="Carb_Metab_HTH_regulators"/>
</dbReference>
<dbReference type="InterPro" id="IPR036388">
    <property type="entry name" value="WH-like_DNA-bd_sf"/>
</dbReference>
<feature type="domain" description="HTH deoR-type" evidence="4">
    <location>
        <begin position="3"/>
        <end position="58"/>
    </location>
</feature>
<dbReference type="InterPro" id="IPR018356">
    <property type="entry name" value="Tscrpt_reg_HTH_DeoR_CS"/>
</dbReference>
<comment type="caution">
    <text evidence="5">The sequence shown here is derived from an EMBL/GenBank/DDBJ whole genome shotgun (WGS) entry which is preliminary data.</text>
</comment>
<evidence type="ECO:0000259" key="4">
    <source>
        <dbReference type="PROSITE" id="PS51000"/>
    </source>
</evidence>
<dbReference type="SUPFAM" id="SSF100950">
    <property type="entry name" value="NagB/RpiA/CoA transferase-like"/>
    <property type="match status" value="1"/>
</dbReference>
<dbReference type="PRINTS" id="PR00037">
    <property type="entry name" value="HTHLACR"/>
</dbReference>
<dbReference type="GO" id="GO:0003700">
    <property type="term" value="F:DNA-binding transcription factor activity"/>
    <property type="evidence" value="ECO:0007669"/>
    <property type="project" value="InterPro"/>
</dbReference>
<dbReference type="Gene3D" id="1.10.10.10">
    <property type="entry name" value="Winged helix-like DNA-binding domain superfamily/Winged helix DNA-binding domain"/>
    <property type="match status" value="1"/>
</dbReference>
<dbReference type="OrthoDB" id="9797223at2"/>